<evidence type="ECO:0000256" key="5">
    <source>
        <dbReference type="SAM" id="Phobius"/>
    </source>
</evidence>
<proteinExistence type="predicted"/>
<feature type="transmembrane region" description="Helical" evidence="5">
    <location>
        <begin position="258"/>
        <end position="283"/>
    </location>
</feature>
<dbReference type="Ensembl" id="ENSEEET00000063392.1">
    <property type="protein sequence ID" value="ENSEEEP00000055367.1"/>
    <property type="gene ID" value="ENSEEEG00000022140.2"/>
</dbReference>
<dbReference type="Proteomes" id="UP000314983">
    <property type="component" value="Chromosome 4"/>
</dbReference>
<accession>A0AAY5EG36</accession>
<evidence type="ECO:0000313" key="7">
    <source>
        <dbReference type="Ensembl" id="ENSEEEP00000055367.1"/>
    </source>
</evidence>
<dbReference type="AlphaFoldDB" id="A0AAY5EG36"/>
<gene>
    <name evidence="7" type="primary">slc38a8a</name>
</gene>
<dbReference type="Pfam" id="PF01490">
    <property type="entry name" value="Aa_trans"/>
    <property type="match status" value="1"/>
</dbReference>
<dbReference type="GO" id="GO:0015179">
    <property type="term" value="F:L-amino acid transmembrane transporter activity"/>
    <property type="evidence" value="ECO:0007669"/>
    <property type="project" value="TreeGrafter"/>
</dbReference>
<sequence length="401" mass="44227">RLPPEQMPNAHPGNACSVLAETLLMSESISLLAKPSKDIVGQRLGSFGAVFIMLKSALGAGLLNFPWAFARTGEIRYAVTIEMISVVFLISGLIILGYSSSISGQSTYQDVVQHLCGPVIGKLCEIFLVFNLFMISVAFLVIVADQLQKLSVYIYELINGSSESEMPHHWYTDQRIALFILCLFLILPLSIPKEIWIQKYTRWGTAIYLTVVITVKYYIRAVPEISSWTPVFSVIPTICFGFQVSVEQAPVLNKKLSHWVGISFVSMFFCTVIYSLTGIYGYLTFGKNVAADVLMSYSGGDVIIIIARLLFGLSIITIYPIVLLLGRSVILAPVLQHRGKYLVVTTSFESCTRVALTLAWVISTFLIAVAVPDISKVISVIGGISAFFIFIFPGQTINKEC</sequence>
<organism evidence="7 8">
    <name type="scientific">Electrophorus electricus</name>
    <name type="common">Electric eel</name>
    <name type="synonym">Gymnotus electricus</name>
    <dbReference type="NCBI Taxonomy" id="8005"/>
    <lineage>
        <taxon>Eukaryota</taxon>
        <taxon>Metazoa</taxon>
        <taxon>Chordata</taxon>
        <taxon>Craniata</taxon>
        <taxon>Vertebrata</taxon>
        <taxon>Euteleostomi</taxon>
        <taxon>Actinopterygii</taxon>
        <taxon>Neopterygii</taxon>
        <taxon>Teleostei</taxon>
        <taxon>Ostariophysi</taxon>
        <taxon>Gymnotiformes</taxon>
        <taxon>Gymnotoidei</taxon>
        <taxon>Gymnotidae</taxon>
        <taxon>Electrophorus</taxon>
    </lineage>
</organism>
<dbReference type="PANTHER" id="PTHR22950">
    <property type="entry name" value="AMINO ACID TRANSPORTER"/>
    <property type="match status" value="1"/>
</dbReference>
<evidence type="ECO:0000259" key="6">
    <source>
        <dbReference type="Pfam" id="PF01490"/>
    </source>
</evidence>
<evidence type="ECO:0000256" key="1">
    <source>
        <dbReference type="ARBA" id="ARBA00004141"/>
    </source>
</evidence>
<reference evidence="7" key="3">
    <citation type="submission" date="2025-09" db="UniProtKB">
        <authorList>
            <consortium name="Ensembl"/>
        </authorList>
    </citation>
    <scope>IDENTIFICATION</scope>
</reference>
<feature type="transmembrane region" description="Helical" evidence="5">
    <location>
        <begin position="303"/>
        <end position="330"/>
    </location>
</feature>
<comment type="subcellular location">
    <subcellularLocation>
        <location evidence="1">Membrane</location>
        <topology evidence="1">Multi-pass membrane protein</topology>
    </subcellularLocation>
</comment>
<feature type="transmembrane region" description="Helical" evidence="5">
    <location>
        <begin position="75"/>
        <end position="98"/>
    </location>
</feature>
<feature type="transmembrane region" description="Helical" evidence="5">
    <location>
        <begin position="174"/>
        <end position="191"/>
    </location>
</feature>
<protein>
    <recommendedName>
        <fullName evidence="6">Amino acid transporter transmembrane domain-containing protein</fullName>
    </recommendedName>
</protein>
<feature type="transmembrane region" description="Helical" evidence="5">
    <location>
        <begin position="44"/>
        <end position="69"/>
    </location>
</feature>
<feature type="transmembrane region" description="Helical" evidence="5">
    <location>
        <begin position="351"/>
        <end position="371"/>
    </location>
</feature>
<evidence type="ECO:0000256" key="4">
    <source>
        <dbReference type="ARBA" id="ARBA00023136"/>
    </source>
</evidence>
<name>A0AAY5EG36_ELEEL</name>
<feature type="transmembrane region" description="Helical" evidence="5">
    <location>
        <begin position="377"/>
        <end position="397"/>
    </location>
</feature>
<dbReference type="GeneTree" id="ENSGT00940000157764"/>
<evidence type="ECO:0000256" key="2">
    <source>
        <dbReference type="ARBA" id="ARBA00022692"/>
    </source>
</evidence>
<dbReference type="InterPro" id="IPR013057">
    <property type="entry name" value="AA_transpt_TM"/>
</dbReference>
<feature type="domain" description="Amino acid transporter transmembrane" evidence="6">
    <location>
        <begin position="48"/>
        <end position="394"/>
    </location>
</feature>
<evidence type="ECO:0000313" key="8">
    <source>
        <dbReference type="Proteomes" id="UP000314983"/>
    </source>
</evidence>
<keyword evidence="2 5" id="KW-0812">Transmembrane</keyword>
<dbReference type="GO" id="GO:0016020">
    <property type="term" value="C:membrane"/>
    <property type="evidence" value="ECO:0007669"/>
    <property type="project" value="UniProtKB-SubCell"/>
</dbReference>
<evidence type="ECO:0000256" key="3">
    <source>
        <dbReference type="ARBA" id="ARBA00022989"/>
    </source>
</evidence>
<feature type="transmembrane region" description="Helical" evidence="5">
    <location>
        <begin position="119"/>
        <end position="143"/>
    </location>
</feature>
<keyword evidence="3 5" id="KW-1133">Transmembrane helix</keyword>
<keyword evidence="4 5" id="KW-0472">Membrane</keyword>
<dbReference type="PANTHER" id="PTHR22950:SF226">
    <property type="entry name" value="SODIUM-COUPLED NEUTRAL AMINO ACID TRANSPORTER 8-RELATED"/>
    <property type="match status" value="1"/>
</dbReference>
<reference evidence="7" key="2">
    <citation type="submission" date="2025-08" db="UniProtKB">
        <authorList>
            <consortium name="Ensembl"/>
        </authorList>
    </citation>
    <scope>IDENTIFICATION</scope>
</reference>
<keyword evidence="8" id="KW-1185">Reference proteome</keyword>
<reference evidence="7 8" key="1">
    <citation type="submission" date="2020-05" db="EMBL/GenBank/DDBJ databases">
        <title>Electrophorus electricus (electric eel) genome, fEleEle1, primary haplotype.</title>
        <authorList>
            <person name="Myers G."/>
            <person name="Meyer A."/>
            <person name="Fedrigo O."/>
            <person name="Formenti G."/>
            <person name="Rhie A."/>
            <person name="Tracey A."/>
            <person name="Sims Y."/>
            <person name="Jarvis E.D."/>
        </authorList>
    </citation>
    <scope>NUCLEOTIDE SEQUENCE [LARGE SCALE GENOMIC DNA]</scope>
</reference>